<keyword evidence="1" id="KW-0812">Transmembrane</keyword>
<evidence type="ECO:0008006" key="4">
    <source>
        <dbReference type="Google" id="ProtNLM"/>
    </source>
</evidence>
<dbReference type="Proteomes" id="UP000261812">
    <property type="component" value="Chromosome"/>
</dbReference>
<keyword evidence="1" id="KW-1133">Transmembrane helix</keyword>
<proteinExistence type="predicted"/>
<feature type="transmembrane region" description="Helical" evidence="1">
    <location>
        <begin position="48"/>
        <end position="72"/>
    </location>
</feature>
<dbReference type="EMBL" id="CP032152">
    <property type="protein sequence ID" value="AXY68665.1"/>
    <property type="molecule type" value="Genomic_DNA"/>
</dbReference>
<dbReference type="KEGG" id="tsq:D3A95_01065"/>
<keyword evidence="3" id="KW-1185">Reference proteome</keyword>
<accession>A0A3B7MGK1</accession>
<evidence type="ECO:0000313" key="2">
    <source>
        <dbReference type="EMBL" id="AXY68665.1"/>
    </source>
</evidence>
<name>A0A3B7MGK1_9CYAN</name>
<gene>
    <name evidence="2" type="ORF">D3A95_01065</name>
</gene>
<evidence type="ECO:0000313" key="3">
    <source>
        <dbReference type="Proteomes" id="UP000261812"/>
    </source>
</evidence>
<evidence type="ECO:0000256" key="1">
    <source>
        <dbReference type="SAM" id="Phobius"/>
    </source>
</evidence>
<reference evidence="3" key="1">
    <citation type="submission" date="2018-09" db="EMBL/GenBank/DDBJ databases">
        <title>Complete genome sequence of thermophilic cyanobacteria strain Thermosynechococcus elongatus PKUAC-SCTE542.</title>
        <authorList>
            <person name="Liang Y."/>
            <person name="Tang J."/>
            <person name="Daroch M."/>
        </authorList>
    </citation>
    <scope>NUCLEOTIDE SEQUENCE [LARGE SCALE GENOMIC DNA]</scope>
    <source>
        <strain evidence="3">E542</strain>
    </source>
</reference>
<sequence>MAFGLSLAALALLDSGANLVLAHLKATAPRFFAGLVAGTFDTGFAPEVWLSVIGLTLGTLIIVISIAAQNIPKITELYMQDWTSLIYVWCLVLGGAHIFYIKILQDLGRHPVGSILLNLYGLLPLAILTALPYIFYILKSIQPESVVQQIYRRQYHYMNQLGIVLKDGVSYQPQFLRRSQAHLIAGLNQLDDLLAYGAFRGAQAEIIGAVSELLQHYISCKPNYPAYFFRLSAAVMGDIAFKTMFDQFSQIEENHTFYEQKCFRLLGNAYVRFLEEEQFPLASLCGSEMCAIAHRILSMGDDTLLDLIIIRFNTMMRFAIKHGSRHNEARNLYNLAFHYRRFIESLVHYQRPHLTQKCVNYLRAYGNEVYELAQSSPALYFIVDVFAAELKKVLILVNEQQWEERLQLELLEEMLRLDNPPELRQPQNGDRPYGKSTGVRLLQMGLALFYLARQQPQFAQRIVEDMVEDAAVLGLAGFKRLFQQNCDRLRYAQPKFWEDTDRGNANLYYSEHTEQLPALQSLVDRVCHTLEIAQSS</sequence>
<organism evidence="2 3">
    <name type="scientific">Thermosynechococcus sichuanensis E542</name>
    <dbReference type="NCBI Taxonomy" id="2016101"/>
    <lineage>
        <taxon>Bacteria</taxon>
        <taxon>Bacillati</taxon>
        <taxon>Cyanobacteriota</taxon>
        <taxon>Cyanophyceae</taxon>
        <taxon>Acaryochloridales</taxon>
        <taxon>Thermosynechococcaceae</taxon>
        <taxon>Thermosynechococcus</taxon>
        <taxon>Thermosynechococcus sichuanensis</taxon>
    </lineage>
</organism>
<dbReference type="AlphaFoldDB" id="A0A3B7MGK1"/>
<protein>
    <recommendedName>
        <fullName evidence="4">DUF2254 domain-containing protein</fullName>
    </recommendedName>
</protein>
<feature type="transmembrane region" description="Helical" evidence="1">
    <location>
        <begin position="115"/>
        <end position="138"/>
    </location>
</feature>
<feature type="transmembrane region" description="Helical" evidence="1">
    <location>
        <begin position="84"/>
        <end position="103"/>
    </location>
</feature>
<keyword evidence="1" id="KW-0472">Membrane</keyword>